<evidence type="ECO:0000256" key="1">
    <source>
        <dbReference type="SAM" id="MobiDB-lite"/>
    </source>
</evidence>
<proteinExistence type="predicted"/>
<organism evidence="2 3">
    <name type="scientific">Egibacter rhizosphaerae</name>
    <dbReference type="NCBI Taxonomy" id="1670831"/>
    <lineage>
        <taxon>Bacteria</taxon>
        <taxon>Bacillati</taxon>
        <taxon>Actinomycetota</taxon>
        <taxon>Nitriliruptoria</taxon>
        <taxon>Egibacterales</taxon>
        <taxon>Egibacteraceae</taxon>
        <taxon>Egibacter</taxon>
    </lineage>
</organism>
<feature type="compositionally biased region" description="Basic and acidic residues" evidence="1">
    <location>
        <begin position="143"/>
        <end position="172"/>
    </location>
</feature>
<protein>
    <submittedName>
        <fullName evidence="2">Uncharacterized protein</fullName>
    </submittedName>
</protein>
<evidence type="ECO:0000313" key="2">
    <source>
        <dbReference type="EMBL" id="QBI20242.1"/>
    </source>
</evidence>
<dbReference type="AlphaFoldDB" id="A0A411YGN5"/>
<feature type="region of interest" description="Disordered" evidence="1">
    <location>
        <begin position="112"/>
        <end position="172"/>
    </location>
</feature>
<keyword evidence="3" id="KW-1185">Reference proteome</keyword>
<accession>A0A411YGN5</accession>
<gene>
    <name evidence="2" type="ORF">ER308_12160</name>
</gene>
<reference evidence="2 3" key="1">
    <citation type="submission" date="2019-01" db="EMBL/GenBank/DDBJ databases">
        <title>Egibacter rhizosphaerae EGI 80759T.</title>
        <authorList>
            <person name="Chen D.-D."/>
            <person name="Tian Y."/>
            <person name="Jiao J.-Y."/>
            <person name="Zhang X.-T."/>
            <person name="Zhang Y.-G."/>
            <person name="Zhang Y."/>
            <person name="Xiao M."/>
            <person name="Shu W.-S."/>
            <person name="Li W.-J."/>
        </authorList>
    </citation>
    <scope>NUCLEOTIDE SEQUENCE [LARGE SCALE GENOMIC DNA]</scope>
    <source>
        <strain evidence="2 3">EGI 80759</strain>
    </source>
</reference>
<dbReference type="KEGG" id="erz:ER308_12160"/>
<dbReference type="Proteomes" id="UP000291469">
    <property type="component" value="Chromosome"/>
</dbReference>
<name>A0A411YGN5_9ACTN</name>
<dbReference type="RefSeq" id="WP_131155239.1">
    <property type="nucleotide sequence ID" value="NZ_CP036402.1"/>
</dbReference>
<dbReference type="Gene3D" id="3.40.50.2000">
    <property type="entry name" value="Glycogen Phosphorylase B"/>
    <property type="match status" value="1"/>
</dbReference>
<sequence length="172" mass="17129">MVIVLGGCDESASTALDLAERLHARGHRVSVAAHGEATELSHHGSHAAERISGLLRRGVEHAPVDWVVDGASGSGVDGASGPGERGHVAGVVEGDAGELWALVRAADVVLSPGSGGGPGSGTGEAWPADPGGREQSDVPDQPGDGRADGVEREPGAPDQPGHGRADGAGEER</sequence>
<evidence type="ECO:0000313" key="3">
    <source>
        <dbReference type="Proteomes" id="UP000291469"/>
    </source>
</evidence>
<dbReference type="EMBL" id="CP036402">
    <property type="protein sequence ID" value="QBI20242.1"/>
    <property type="molecule type" value="Genomic_DNA"/>
</dbReference>
<feature type="compositionally biased region" description="Gly residues" evidence="1">
    <location>
        <begin position="113"/>
        <end position="122"/>
    </location>
</feature>